<evidence type="ECO:0000256" key="1">
    <source>
        <dbReference type="SAM" id="MobiDB-lite"/>
    </source>
</evidence>
<dbReference type="Proteomes" id="UP001172102">
    <property type="component" value="Unassembled WGS sequence"/>
</dbReference>
<keyword evidence="3" id="KW-1185">Reference proteome</keyword>
<name>A0AA40AGF6_9PEZI</name>
<organism evidence="2 3">
    <name type="scientific">Lasiosphaeris hirsuta</name>
    <dbReference type="NCBI Taxonomy" id="260670"/>
    <lineage>
        <taxon>Eukaryota</taxon>
        <taxon>Fungi</taxon>
        <taxon>Dikarya</taxon>
        <taxon>Ascomycota</taxon>
        <taxon>Pezizomycotina</taxon>
        <taxon>Sordariomycetes</taxon>
        <taxon>Sordariomycetidae</taxon>
        <taxon>Sordariales</taxon>
        <taxon>Lasiosphaeriaceae</taxon>
        <taxon>Lasiosphaeris</taxon>
    </lineage>
</organism>
<sequence length="64" mass="6939">MFPPPGRSSAKKSCTSDRSTELHYQQKHPKNAGAEKVGEIIVDFIFLRGEGLIRPIDAGVEGNG</sequence>
<dbReference type="AlphaFoldDB" id="A0AA40AGF6"/>
<comment type="caution">
    <text evidence="2">The sequence shown here is derived from an EMBL/GenBank/DDBJ whole genome shotgun (WGS) entry which is preliminary data.</text>
</comment>
<feature type="region of interest" description="Disordered" evidence="1">
    <location>
        <begin position="1"/>
        <end position="31"/>
    </location>
</feature>
<accession>A0AA40AGF6</accession>
<dbReference type="EMBL" id="JAUKUA010000004">
    <property type="protein sequence ID" value="KAK0715390.1"/>
    <property type="molecule type" value="Genomic_DNA"/>
</dbReference>
<protein>
    <submittedName>
        <fullName evidence="2">Uncharacterized protein</fullName>
    </submittedName>
</protein>
<evidence type="ECO:0000313" key="2">
    <source>
        <dbReference type="EMBL" id="KAK0715390.1"/>
    </source>
</evidence>
<gene>
    <name evidence="2" type="ORF">B0H67DRAFT_580613</name>
</gene>
<evidence type="ECO:0000313" key="3">
    <source>
        <dbReference type="Proteomes" id="UP001172102"/>
    </source>
</evidence>
<proteinExistence type="predicted"/>
<feature type="non-terminal residue" evidence="2">
    <location>
        <position position="64"/>
    </location>
</feature>
<reference evidence="2" key="1">
    <citation type="submission" date="2023-06" db="EMBL/GenBank/DDBJ databases">
        <title>Genome-scale phylogeny and comparative genomics of the fungal order Sordariales.</title>
        <authorList>
            <consortium name="Lawrence Berkeley National Laboratory"/>
            <person name="Hensen N."/>
            <person name="Bonometti L."/>
            <person name="Westerberg I."/>
            <person name="Brannstrom I.O."/>
            <person name="Guillou S."/>
            <person name="Cros-Aarteil S."/>
            <person name="Calhoun S."/>
            <person name="Haridas S."/>
            <person name="Kuo A."/>
            <person name="Mondo S."/>
            <person name="Pangilinan J."/>
            <person name="Riley R."/>
            <person name="Labutti K."/>
            <person name="Andreopoulos B."/>
            <person name="Lipzen A."/>
            <person name="Chen C."/>
            <person name="Yanf M."/>
            <person name="Daum C."/>
            <person name="Ng V."/>
            <person name="Clum A."/>
            <person name="Steindorff A."/>
            <person name="Ohm R."/>
            <person name="Martin F."/>
            <person name="Silar P."/>
            <person name="Natvig D."/>
            <person name="Lalanne C."/>
            <person name="Gautier V."/>
            <person name="Ament-Velasquez S.L."/>
            <person name="Kruys A."/>
            <person name="Hutchinson M.I."/>
            <person name="Powell A.J."/>
            <person name="Barry K."/>
            <person name="Miller A.N."/>
            <person name="Grigoriev I.V."/>
            <person name="Debuchy R."/>
            <person name="Gladieux P."/>
            <person name="Thoren M.H."/>
            <person name="Johannesson H."/>
        </authorList>
    </citation>
    <scope>NUCLEOTIDE SEQUENCE</scope>
    <source>
        <strain evidence="2">SMH4607-1</strain>
    </source>
</reference>